<sequence length="173" mass="20042">MWRFERSVDMNAVIHLSTDIRFLADRIKKEIYRDHFLMRDVMDLGLGMFGYRSPNFKGGCGDTKGTFHEVLFGILFPYLKSQIAFGTGKGGYKKYGVKRYIADFYDEEHKTIYEIDGKSHRTKLGILSDVLRDRFFRNELGIKTIRISNEGVEKLLEDRLSLLQEEGGLKDVA</sequence>
<dbReference type="Proteomes" id="UP000032407">
    <property type="component" value="Unassembled WGS sequence"/>
</dbReference>
<feature type="domain" description="DUF559" evidence="1">
    <location>
        <begin position="96"/>
        <end position="160"/>
    </location>
</feature>
<accession>A0A9X0FAL3</accession>
<proteinExistence type="predicted"/>
<evidence type="ECO:0000259" key="1">
    <source>
        <dbReference type="Pfam" id="PF04480"/>
    </source>
</evidence>
<protein>
    <recommendedName>
        <fullName evidence="1">DUF559 domain-containing protein</fullName>
    </recommendedName>
</protein>
<name>A0A9X0FAL3_BACTU</name>
<comment type="caution">
    <text evidence="2">The sequence shown here is derived from an EMBL/GenBank/DDBJ whole genome shotgun (WGS) entry which is preliminary data.</text>
</comment>
<dbReference type="Pfam" id="PF04480">
    <property type="entry name" value="DUF559"/>
    <property type="match status" value="1"/>
</dbReference>
<dbReference type="EMBL" id="AMYJ01000007">
    <property type="protein sequence ID" value="KIU75156.1"/>
    <property type="molecule type" value="Genomic_DNA"/>
</dbReference>
<dbReference type="InterPro" id="IPR007569">
    <property type="entry name" value="DUF559"/>
</dbReference>
<gene>
    <name evidence="2" type="ORF">C797_07676</name>
</gene>
<reference evidence="2 3" key="1">
    <citation type="journal article" date="2015" name="Sci. Rep.">
        <title>The expression and crystallization of Cry65Aa require two C-termini, revealing a novel evolutionary strategy of Bacillus thuringiensis Cry proteins.</title>
        <authorList>
            <person name="Peng D.H."/>
            <person name="Pang C.Y."/>
            <person name="Wu H."/>
            <person name="Huang Q."/>
            <person name="Zheng J.S."/>
            <person name="Sun M."/>
        </authorList>
    </citation>
    <scope>NUCLEOTIDE SEQUENCE [LARGE SCALE GENOMIC DNA]</scope>
    <source>
        <strain evidence="2 3">Sbt003</strain>
    </source>
</reference>
<dbReference type="Gene3D" id="3.40.960.10">
    <property type="entry name" value="VSR Endonuclease"/>
    <property type="match status" value="1"/>
</dbReference>
<dbReference type="AlphaFoldDB" id="A0A9X0FAL3"/>
<evidence type="ECO:0000313" key="3">
    <source>
        <dbReference type="Proteomes" id="UP000032407"/>
    </source>
</evidence>
<organism evidence="2 3">
    <name type="scientific">Bacillus thuringiensis Sbt003</name>
    <dbReference type="NCBI Taxonomy" id="1235825"/>
    <lineage>
        <taxon>Bacteria</taxon>
        <taxon>Bacillati</taxon>
        <taxon>Bacillota</taxon>
        <taxon>Bacilli</taxon>
        <taxon>Bacillales</taxon>
        <taxon>Bacillaceae</taxon>
        <taxon>Bacillus</taxon>
        <taxon>Bacillus cereus group</taxon>
    </lineage>
</organism>
<evidence type="ECO:0000313" key="2">
    <source>
        <dbReference type="EMBL" id="KIU75156.1"/>
    </source>
</evidence>